<dbReference type="Proteomes" id="UP000274920">
    <property type="component" value="Unassembled WGS sequence"/>
</dbReference>
<dbReference type="SMART" id="SM00984">
    <property type="entry name" value="UDPG_MGDP_dh_C"/>
    <property type="match status" value="1"/>
</dbReference>
<comment type="similarity">
    <text evidence="1 4">Belongs to the UDP-glucose/GDP-mannose dehydrogenase family.</text>
</comment>
<comment type="caution">
    <text evidence="6">The sequence shown here is derived from an EMBL/GenBank/DDBJ whole genome shotgun (WGS) entry which is preliminary data.</text>
</comment>
<dbReference type="InterPro" id="IPR008927">
    <property type="entry name" value="6-PGluconate_DH-like_C_sf"/>
</dbReference>
<dbReference type="Pfam" id="PF03721">
    <property type="entry name" value="UDPG_MGDP_dh_N"/>
    <property type="match status" value="1"/>
</dbReference>
<keyword evidence="2" id="KW-0560">Oxidoreductase</keyword>
<gene>
    <name evidence="6" type="ORF">EBB54_14145</name>
</gene>
<dbReference type="SUPFAM" id="SSF51735">
    <property type="entry name" value="NAD(P)-binding Rossmann-fold domains"/>
    <property type="match status" value="1"/>
</dbReference>
<proteinExistence type="inferred from homology"/>
<name>A0A426DHZ5_9FIRM</name>
<keyword evidence="7" id="KW-1185">Reference proteome</keyword>
<dbReference type="InterPro" id="IPR014026">
    <property type="entry name" value="UDP-Glc/GDP-Man_DH_dimer"/>
</dbReference>
<dbReference type="EMBL" id="RHJS01000002">
    <property type="protein sequence ID" value="RRK32376.1"/>
    <property type="molecule type" value="Genomic_DNA"/>
</dbReference>
<dbReference type="GO" id="GO:0016616">
    <property type="term" value="F:oxidoreductase activity, acting on the CH-OH group of donors, NAD or NADP as acceptor"/>
    <property type="evidence" value="ECO:0007669"/>
    <property type="project" value="InterPro"/>
</dbReference>
<dbReference type="InterPro" id="IPR036220">
    <property type="entry name" value="UDP-Glc/GDP-Man_DH_C_sf"/>
</dbReference>
<reference evidence="6" key="1">
    <citation type="submission" date="2018-10" db="EMBL/GenBank/DDBJ databases">
        <title>Schaedlerella arabinophila gen. nov. sp. nov., isolated from the mouse intestinal tract and comparative analysis with the genome of the closely related altered Schaedler flora strain ASF502.</title>
        <authorList>
            <person name="Miyake S."/>
            <person name="Soh M."/>
            <person name="Seedorf H."/>
        </authorList>
    </citation>
    <scope>NUCLEOTIDE SEQUENCE [LARGE SCALE GENOMIC DNA]</scope>
    <source>
        <strain evidence="6">DSM 106076</strain>
    </source>
</reference>
<dbReference type="PIRSF" id="PIRSF500136">
    <property type="entry name" value="UDP_ManNAc_DH"/>
    <property type="match status" value="1"/>
</dbReference>
<keyword evidence="3" id="KW-0520">NAD</keyword>
<dbReference type="Pfam" id="PF03720">
    <property type="entry name" value="UDPG_MGDP_dh_C"/>
    <property type="match status" value="1"/>
</dbReference>
<dbReference type="GO" id="GO:0051287">
    <property type="term" value="F:NAD binding"/>
    <property type="evidence" value="ECO:0007669"/>
    <property type="project" value="InterPro"/>
</dbReference>
<organism evidence="6 7">
    <name type="scientific">Schaedlerella arabinosiphila</name>
    <dbReference type="NCBI Taxonomy" id="2044587"/>
    <lineage>
        <taxon>Bacteria</taxon>
        <taxon>Bacillati</taxon>
        <taxon>Bacillota</taxon>
        <taxon>Clostridia</taxon>
        <taxon>Lachnospirales</taxon>
        <taxon>Lachnospiraceae</taxon>
        <taxon>Schaedlerella</taxon>
    </lineage>
</organism>
<dbReference type="InterPro" id="IPR017476">
    <property type="entry name" value="UDP-Glc/GDP-Man"/>
</dbReference>
<evidence type="ECO:0000313" key="6">
    <source>
        <dbReference type="EMBL" id="RRK32376.1"/>
    </source>
</evidence>
<evidence type="ECO:0000313" key="7">
    <source>
        <dbReference type="Proteomes" id="UP000274920"/>
    </source>
</evidence>
<dbReference type="InterPro" id="IPR028359">
    <property type="entry name" value="UDP_ManNAc/GlcNAc_DH"/>
</dbReference>
<dbReference type="AlphaFoldDB" id="A0A426DHZ5"/>
<dbReference type="NCBIfam" id="TIGR03026">
    <property type="entry name" value="NDP-sugDHase"/>
    <property type="match status" value="1"/>
</dbReference>
<dbReference type="InterPro" id="IPR001732">
    <property type="entry name" value="UDP-Glc/GDP-Man_DH_N"/>
</dbReference>
<dbReference type="PIRSF" id="PIRSF000124">
    <property type="entry name" value="UDPglc_GDPman_dh"/>
    <property type="match status" value="1"/>
</dbReference>
<sequence length="441" mass="49163">MTLYNRLVAKEEYLALVGLGYVGMPIAHAFAKKGINVIGFDLNKEKIELYKSGIDPTNEVGNEEIKKTKIQFAADEVELKKAKFIIVAVPTPVNTDHTPDLTPVIGASEIVGRNLQKGAIVVYESTVYPGCTEDVCIPILERESGLKCGEDFKVGYSPERINPSDKVHRLENIRKIVSGIDKESLETIKAVYDIVIEVGTYPVSNLRTAEAVKVVENSQRDINIAFMNELAMVFDSMSIDTNEVVDGMNTKWNALGFRPGLVGGHCIGVDPYYFTYEAEKLGYHSQIILNGRIVNDHMGAYVADAAIRKMIKAGQAPKKSKVVILGLTFKENCPDIRNSKVDDIINELGRFRIKPIVVDPWANERDARNEYGVELTKLEDVHDADCVIVAVAHDEFKALSLDDIKKLYRTDVSNDGKVLVDVKGLYKIEDLKKSGLQWWRL</sequence>
<dbReference type="SUPFAM" id="SSF48179">
    <property type="entry name" value="6-phosphogluconate dehydrogenase C-terminal domain-like"/>
    <property type="match status" value="1"/>
</dbReference>
<dbReference type="SUPFAM" id="SSF52413">
    <property type="entry name" value="UDP-glucose/GDP-mannose dehydrogenase C-terminal domain"/>
    <property type="match status" value="1"/>
</dbReference>
<dbReference type="Gene3D" id="3.40.50.720">
    <property type="entry name" value="NAD(P)-binding Rossmann-like Domain"/>
    <property type="match status" value="2"/>
</dbReference>
<evidence type="ECO:0000256" key="2">
    <source>
        <dbReference type="ARBA" id="ARBA00023002"/>
    </source>
</evidence>
<dbReference type="PANTHER" id="PTHR43491">
    <property type="entry name" value="UDP-N-ACETYL-D-MANNOSAMINE DEHYDROGENASE"/>
    <property type="match status" value="1"/>
</dbReference>
<evidence type="ECO:0000259" key="5">
    <source>
        <dbReference type="SMART" id="SM00984"/>
    </source>
</evidence>
<evidence type="ECO:0000256" key="3">
    <source>
        <dbReference type="ARBA" id="ARBA00023027"/>
    </source>
</evidence>
<dbReference type="PANTHER" id="PTHR43491:SF2">
    <property type="entry name" value="UDP-N-ACETYL-D-MANNOSAMINE DEHYDROGENASE"/>
    <property type="match status" value="1"/>
</dbReference>
<dbReference type="RefSeq" id="WP_125127853.1">
    <property type="nucleotide sequence ID" value="NZ_RHJS01000002.1"/>
</dbReference>
<evidence type="ECO:0000256" key="4">
    <source>
        <dbReference type="PIRNR" id="PIRNR000124"/>
    </source>
</evidence>
<dbReference type="InterPro" id="IPR036291">
    <property type="entry name" value="NAD(P)-bd_dom_sf"/>
</dbReference>
<evidence type="ECO:0000256" key="1">
    <source>
        <dbReference type="ARBA" id="ARBA00006601"/>
    </source>
</evidence>
<feature type="domain" description="UDP-glucose/GDP-mannose dehydrogenase C-terminal" evidence="5">
    <location>
        <begin position="323"/>
        <end position="428"/>
    </location>
</feature>
<accession>A0A426DHZ5</accession>
<protein>
    <submittedName>
        <fullName evidence="6">Nucleotide sugar dehydrogenase</fullName>
    </submittedName>
</protein>
<dbReference type="GO" id="GO:0000271">
    <property type="term" value="P:polysaccharide biosynthetic process"/>
    <property type="evidence" value="ECO:0007669"/>
    <property type="project" value="InterPro"/>
</dbReference>
<dbReference type="InterPro" id="IPR014027">
    <property type="entry name" value="UDP-Glc/GDP-Man_DH_C"/>
</dbReference>
<dbReference type="Pfam" id="PF00984">
    <property type="entry name" value="UDPG_MGDP_dh"/>
    <property type="match status" value="1"/>
</dbReference>
<dbReference type="GO" id="GO:0016628">
    <property type="term" value="F:oxidoreductase activity, acting on the CH-CH group of donors, NAD or NADP as acceptor"/>
    <property type="evidence" value="ECO:0007669"/>
    <property type="project" value="InterPro"/>
</dbReference>